<evidence type="ECO:0008006" key="3">
    <source>
        <dbReference type="Google" id="ProtNLM"/>
    </source>
</evidence>
<comment type="caution">
    <text evidence="1">The sequence shown here is derived from an EMBL/GenBank/DDBJ whole genome shotgun (WGS) entry which is preliminary data.</text>
</comment>
<organism evidence="1 2">
    <name type="scientific">Williamsia deligens</name>
    <dbReference type="NCBI Taxonomy" id="321325"/>
    <lineage>
        <taxon>Bacteria</taxon>
        <taxon>Bacillati</taxon>
        <taxon>Actinomycetota</taxon>
        <taxon>Actinomycetes</taxon>
        <taxon>Mycobacteriales</taxon>
        <taxon>Nocardiaceae</taxon>
        <taxon>Williamsia</taxon>
    </lineage>
</organism>
<dbReference type="Proteomes" id="UP001597068">
    <property type="component" value="Unassembled WGS sequence"/>
</dbReference>
<dbReference type="SUPFAM" id="SSF51161">
    <property type="entry name" value="Trimeric LpxA-like enzymes"/>
    <property type="match status" value="1"/>
</dbReference>
<dbReference type="RefSeq" id="WP_308214120.1">
    <property type="nucleotide sequence ID" value="NZ_BAAAMO010000002.1"/>
</dbReference>
<name>A0ABW3G3F8_9NOCA</name>
<dbReference type="InterPro" id="IPR011004">
    <property type="entry name" value="Trimer_LpxA-like_sf"/>
</dbReference>
<reference evidence="2" key="1">
    <citation type="journal article" date="2019" name="Int. J. Syst. Evol. Microbiol.">
        <title>The Global Catalogue of Microorganisms (GCM) 10K type strain sequencing project: providing services to taxonomists for standard genome sequencing and annotation.</title>
        <authorList>
            <consortium name="The Broad Institute Genomics Platform"/>
            <consortium name="The Broad Institute Genome Sequencing Center for Infectious Disease"/>
            <person name="Wu L."/>
            <person name="Ma J."/>
        </authorList>
    </citation>
    <scope>NUCLEOTIDE SEQUENCE [LARGE SCALE GENOMIC DNA]</scope>
    <source>
        <strain evidence="2">CCUG 50873</strain>
    </source>
</reference>
<proteinExistence type="predicted"/>
<protein>
    <recommendedName>
        <fullName evidence="3">Colanic acid biosynthesis acetyltransferase WcaF</fullName>
    </recommendedName>
</protein>
<accession>A0ABW3G3F8</accession>
<sequence length="119" mass="13667">MPEVGEPPPRRLLREFRGDGYSRGRPVWTQVAWLICWSFASRWWCPGSVRVWILRAFGASIGHGVVFRHNVRVHWPWRLTIGDNSWIGEGAWILNLERVHIGDDVCISQDVLLCTGSCV</sequence>
<dbReference type="EMBL" id="JBHTIL010000001">
    <property type="protein sequence ID" value="MFD0924709.1"/>
    <property type="molecule type" value="Genomic_DNA"/>
</dbReference>
<gene>
    <name evidence="1" type="ORF">ACFQ04_03070</name>
</gene>
<dbReference type="Gene3D" id="2.160.10.10">
    <property type="entry name" value="Hexapeptide repeat proteins"/>
    <property type="match status" value="1"/>
</dbReference>
<keyword evidence="2" id="KW-1185">Reference proteome</keyword>
<evidence type="ECO:0000313" key="2">
    <source>
        <dbReference type="Proteomes" id="UP001597068"/>
    </source>
</evidence>
<evidence type="ECO:0000313" key="1">
    <source>
        <dbReference type="EMBL" id="MFD0924709.1"/>
    </source>
</evidence>